<dbReference type="Gene3D" id="1.10.3080.10">
    <property type="entry name" value="Clc chloride channel"/>
    <property type="match status" value="1"/>
</dbReference>
<evidence type="ECO:0000256" key="7">
    <source>
        <dbReference type="ARBA" id="ARBA00023173"/>
    </source>
</evidence>
<dbReference type="PANTHER" id="PTHR43427:SF6">
    <property type="entry name" value="CHLORIDE CHANNEL PROTEIN CLC-E"/>
    <property type="match status" value="1"/>
</dbReference>
<keyword evidence="9" id="KW-0407">Ion channel</keyword>
<dbReference type="CDD" id="cd00400">
    <property type="entry name" value="Voltage_gated_ClC"/>
    <property type="match status" value="1"/>
</dbReference>
<dbReference type="PANTHER" id="PTHR43427">
    <property type="entry name" value="CHLORIDE CHANNEL PROTEIN CLC-E"/>
    <property type="match status" value="1"/>
</dbReference>
<keyword evidence="5" id="KW-0406">Ion transport</keyword>
<dbReference type="Pfam" id="PF00654">
    <property type="entry name" value="Voltage_CLC"/>
    <property type="match status" value="1"/>
</dbReference>
<evidence type="ECO:0000313" key="12">
    <source>
        <dbReference type="EMBL" id="ANH75163.1"/>
    </source>
</evidence>
<feature type="region of interest" description="Disordered" evidence="10">
    <location>
        <begin position="458"/>
        <end position="483"/>
    </location>
</feature>
<feature type="transmembrane region" description="Helical" evidence="11">
    <location>
        <begin position="260"/>
        <end position="280"/>
    </location>
</feature>
<dbReference type="KEGG" id="rin:ACS15_5478"/>
<evidence type="ECO:0000256" key="4">
    <source>
        <dbReference type="ARBA" id="ARBA00022989"/>
    </source>
</evidence>
<accession>A0AAC9BJ52</accession>
<feature type="transmembrane region" description="Helical" evidence="11">
    <location>
        <begin position="85"/>
        <end position="106"/>
    </location>
</feature>
<keyword evidence="3 11" id="KW-0812">Transmembrane</keyword>
<keyword evidence="2" id="KW-0813">Transport</keyword>
<dbReference type="Proteomes" id="UP000077927">
    <property type="component" value="Chromosome 2"/>
</dbReference>
<evidence type="ECO:0000313" key="13">
    <source>
        <dbReference type="Proteomes" id="UP000077927"/>
    </source>
</evidence>
<keyword evidence="4 11" id="KW-1133">Transmembrane helix</keyword>
<feature type="transmembrane region" description="Helical" evidence="11">
    <location>
        <begin position="364"/>
        <end position="386"/>
    </location>
</feature>
<feature type="transmembrane region" description="Helical" evidence="11">
    <location>
        <begin position="36"/>
        <end position="54"/>
    </location>
</feature>
<evidence type="ECO:0000256" key="2">
    <source>
        <dbReference type="ARBA" id="ARBA00022448"/>
    </source>
</evidence>
<gene>
    <name evidence="12" type="ORF">ACS15_5478</name>
</gene>
<feature type="transmembrane region" description="Helical" evidence="11">
    <location>
        <begin position="331"/>
        <end position="352"/>
    </location>
</feature>
<feature type="transmembrane region" description="Helical" evidence="11">
    <location>
        <begin position="183"/>
        <end position="201"/>
    </location>
</feature>
<dbReference type="InterPro" id="IPR014743">
    <property type="entry name" value="Cl-channel_core"/>
</dbReference>
<protein>
    <submittedName>
        <fullName evidence="12">Voltage gated chloride channel family protein</fullName>
    </submittedName>
</protein>
<dbReference type="SUPFAM" id="SSF81340">
    <property type="entry name" value="Clc chloride channel"/>
    <property type="match status" value="1"/>
</dbReference>
<evidence type="ECO:0000256" key="3">
    <source>
        <dbReference type="ARBA" id="ARBA00022692"/>
    </source>
</evidence>
<dbReference type="EMBL" id="CP012606">
    <property type="protein sequence ID" value="ANH75163.1"/>
    <property type="molecule type" value="Genomic_DNA"/>
</dbReference>
<evidence type="ECO:0000256" key="10">
    <source>
        <dbReference type="SAM" id="MobiDB-lite"/>
    </source>
</evidence>
<sequence length="483" mass="50428">MTHIPDTPTPSPTPSTRPAWWQRVVARLPFGSEHLVFVYAAVIGCAGALSTILFRECLRQLQWWLSGTDQGLVATARALPWWARLLVPAIGGVLAGLTLQIGLKWIPRKGSEDYMEAIAVGDGVLSARQSLVRSASSLCSVASGASIGREGPMVQLAAMCGSLLGRALRRGFGHIRPVSVEQLRLLVACGAAAGITSAYNAPISGAVFVSEIVFGVITTATLGPLLVSAVTADIVLRQFFGYGAVYEMPHFDFVSGWEVLTYLGLGLAAGMAGPLLLGLIDRARDAFARTQLPLTLRLALGGLIVGALSTKLPEVWGNGYSVVNSFLHQPWLWQTVALVLICKVVATAASAGSGAVGGVFTPTLFCGAALGLLYGTGMHALLPGAAPVPISYAVVGMGALLAATTHAPLMSILMIFEMTLSYQVVLPLMLACITGYVTAHAAGAPSVYARALAQNKKEAREDADNAQSPSSPASSVPPEATQK</sequence>
<evidence type="ECO:0000256" key="1">
    <source>
        <dbReference type="ARBA" id="ARBA00004141"/>
    </source>
</evidence>
<dbReference type="GO" id="GO:0005886">
    <property type="term" value="C:plasma membrane"/>
    <property type="evidence" value="ECO:0007669"/>
    <property type="project" value="TreeGrafter"/>
</dbReference>
<feature type="transmembrane region" description="Helical" evidence="11">
    <location>
        <begin position="292"/>
        <end position="311"/>
    </location>
</feature>
<evidence type="ECO:0000256" key="9">
    <source>
        <dbReference type="ARBA" id="ARBA00023303"/>
    </source>
</evidence>
<dbReference type="GO" id="GO:0005254">
    <property type="term" value="F:chloride channel activity"/>
    <property type="evidence" value="ECO:0007669"/>
    <property type="project" value="UniProtKB-KW"/>
</dbReference>
<dbReference type="AlphaFoldDB" id="A0AAC9BJ52"/>
<keyword evidence="8" id="KW-0868">Chloride</keyword>
<organism evidence="12 13">
    <name type="scientific">Ralstonia insidiosa</name>
    <dbReference type="NCBI Taxonomy" id="190721"/>
    <lineage>
        <taxon>Bacteria</taxon>
        <taxon>Pseudomonadati</taxon>
        <taxon>Pseudomonadota</taxon>
        <taxon>Betaproteobacteria</taxon>
        <taxon>Burkholderiales</taxon>
        <taxon>Burkholderiaceae</taxon>
        <taxon>Ralstonia</taxon>
    </lineage>
</organism>
<feature type="transmembrane region" description="Helical" evidence="11">
    <location>
        <begin position="392"/>
        <end position="416"/>
    </location>
</feature>
<keyword evidence="6 11" id="KW-0472">Membrane</keyword>
<name>A0AAC9BJ52_9RALS</name>
<comment type="subcellular location">
    <subcellularLocation>
        <location evidence="1">Membrane</location>
        <topology evidence="1">Multi-pass membrane protein</topology>
    </subcellularLocation>
</comment>
<keyword evidence="7" id="KW-0869">Chloride channel</keyword>
<feature type="transmembrane region" description="Helical" evidence="11">
    <location>
        <begin position="213"/>
        <end position="240"/>
    </location>
</feature>
<evidence type="ECO:0000256" key="11">
    <source>
        <dbReference type="SAM" id="Phobius"/>
    </source>
</evidence>
<evidence type="ECO:0000256" key="8">
    <source>
        <dbReference type="ARBA" id="ARBA00023214"/>
    </source>
</evidence>
<reference evidence="12 13" key="1">
    <citation type="submission" date="2015-09" db="EMBL/GenBank/DDBJ databases">
        <authorList>
            <person name="Xu Y."/>
            <person name="Nagy A."/>
            <person name="Liu N.T."/>
            <person name="Nou X."/>
        </authorList>
    </citation>
    <scope>NUCLEOTIDE SEQUENCE [LARGE SCALE GENOMIC DNA]</scope>
    <source>
        <strain evidence="12 13">FC1138</strain>
    </source>
</reference>
<dbReference type="InterPro" id="IPR050368">
    <property type="entry name" value="ClC-type_chloride_channel"/>
</dbReference>
<evidence type="ECO:0000256" key="5">
    <source>
        <dbReference type="ARBA" id="ARBA00023065"/>
    </source>
</evidence>
<dbReference type="PRINTS" id="PR00762">
    <property type="entry name" value="CLCHANNEL"/>
</dbReference>
<feature type="compositionally biased region" description="Low complexity" evidence="10">
    <location>
        <begin position="468"/>
        <end position="483"/>
    </location>
</feature>
<evidence type="ECO:0000256" key="6">
    <source>
        <dbReference type="ARBA" id="ARBA00023136"/>
    </source>
</evidence>
<dbReference type="GO" id="GO:0034707">
    <property type="term" value="C:chloride channel complex"/>
    <property type="evidence" value="ECO:0007669"/>
    <property type="project" value="UniProtKB-KW"/>
</dbReference>
<dbReference type="InterPro" id="IPR001807">
    <property type="entry name" value="ClC"/>
</dbReference>
<dbReference type="NCBIfam" id="NF002505">
    <property type="entry name" value="PRK01862.1"/>
    <property type="match status" value="1"/>
</dbReference>
<feature type="transmembrane region" description="Helical" evidence="11">
    <location>
        <begin position="428"/>
        <end position="448"/>
    </location>
</feature>
<proteinExistence type="predicted"/>